<dbReference type="SUPFAM" id="SSF53335">
    <property type="entry name" value="S-adenosyl-L-methionine-dependent methyltransferases"/>
    <property type="match status" value="1"/>
</dbReference>
<evidence type="ECO:0000256" key="3">
    <source>
        <dbReference type="ARBA" id="ARBA00022679"/>
    </source>
</evidence>
<keyword evidence="3" id="KW-0808">Transferase</keyword>
<evidence type="ECO:0008006" key="7">
    <source>
        <dbReference type="Google" id="ProtNLM"/>
    </source>
</evidence>
<evidence type="ECO:0000256" key="2">
    <source>
        <dbReference type="ARBA" id="ARBA00022603"/>
    </source>
</evidence>
<dbReference type="GO" id="GO:0005829">
    <property type="term" value="C:cytosol"/>
    <property type="evidence" value="ECO:0007669"/>
    <property type="project" value="TreeGrafter"/>
</dbReference>
<dbReference type="GO" id="GO:0008170">
    <property type="term" value="F:N-methyltransferase activity"/>
    <property type="evidence" value="ECO:0007669"/>
    <property type="project" value="TreeGrafter"/>
</dbReference>
<accession>A0AAQ4EX11</accession>
<dbReference type="AlphaFoldDB" id="A0AAQ4EX11"/>
<dbReference type="InterPro" id="IPR000940">
    <property type="entry name" value="NNMT_TEMT_trans"/>
</dbReference>
<evidence type="ECO:0000256" key="1">
    <source>
        <dbReference type="ARBA" id="ARBA00007996"/>
    </source>
</evidence>
<evidence type="ECO:0000256" key="4">
    <source>
        <dbReference type="ARBA" id="ARBA00022691"/>
    </source>
</evidence>
<keyword evidence="4" id="KW-0949">S-adenosyl-L-methionine</keyword>
<keyword evidence="6" id="KW-1185">Reference proteome</keyword>
<dbReference type="PROSITE" id="PS51681">
    <property type="entry name" value="SAM_MT_NNMT_PNMT_TEMT"/>
    <property type="match status" value="1"/>
</dbReference>
<protein>
    <recommendedName>
        <fullName evidence="7">Nicotinamide n-methyltransferase</fullName>
    </recommendedName>
</protein>
<name>A0AAQ4EX11_AMBAM</name>
<dbReference type="Pfam" id="PF01234">
    <property type="entry name" value="NNMT_PNMT_TEMT"/>
    <property type="match status" value="1"/>
</dbReference>
<dbReference type="Proteomes" id="UP001321473">
    <property type="component" value="Unassembled WGS sequence"/>
</dbReference>
<sequence>MAASVAFERIVMADLVPANVREVRKWLDAAPDAKDWTLFAERQAAQEGARNLKEGADAVIARTRRAVRDVTLCNIAEPGVFLDGRQGAQFDAVVACLCLDSGSVDQAAHRCATRNLAALLKPGGMLVACGVTGNPYYTLCTKRFSSLVSCEDSIRDSLLRAGLTVHHWAAEKSTAFMRPYLDYDSAYVTVARKAAVDGMAVESSVIASGAN</sequence>
<proteinExistence type="inferred from homology"/>
<comment type="similarity">
    <text evidence="1">Belongs to the class I-like SAM-binding methyltransferase superfamily. NNMT/PNMT/TEMT family.</text>
</comment>
<dbReference type="InterPro" id="IPR029063">
    <property type="entry name" value="SAM-dependent_MTases_sf"/>
</dbReference>
<dbReference type="EMBL" id="JARKHS020010172">
    <property type="protein sequence ID" value="KAK8779098.1"/>
    <property type="molecule type" value="Genomic_DNA"/>
</dbReference>
<organism evidence="5 6">
    <name type="scientific">Amblyomma americanum</name>
    <name type="common">Lone star tick</name>
    <dbReference type="NCBI Taxonomy" id="6943"/>
    <lineage>
        <taxon>Eukaryota</taxon>
        <taxon>Metazoa</taxon>
        <taxon>Ecdysozoa</taxon>
        <taxon>Arthropoda</taxon>
        <taxon>Chelicerata</taxon>
        <taxon>Arachnida</taxon>
        <taxon>Acari</taxon>
        <taxon>Parasitiformes</taxon>
        <taxon>Ixodida</taxon>
        <taxon>Ixodoidea</taxon>
        <taxon>Ixodidae</taxon>
        <taxon>Amblyomminae</taxon>
        <taxon>Amblyomma</taxon>
    </lineage>
</organism>
<evidence type="ECO:0000313" key="5">
    <source>
        <dbReference type="EMBL" id="KAK8779098.1"/>
    </source>
</evidence>
<reference evidence="5 6" key="1">
    <citation type="journal article" date="2023" name="Arcadia Sci">
        <title>De novo assembly of a long-read Amblyomma americanum tick genome.</title>
        <authorList>
            <person name="Chou S."/>
            <person name="Poskanzer K.E."/>
            <person name="Rollins M."/>
            <person name="Thuy-Boun P.S."/>
        </authorList>
    </citation>
    <scope>NUCLEOTIDE SEQUENCE [LARGE SCALE GENOMIC DNA]</scope>
    <source>
        <strain evidence="5">F_SG_1</strain>
        <tissue evidence="5">Salivary glands</tissue>
    </source>
</reference>
<keyword evidence="2" id="KW-0489">Methyltransferase</keyword>
<dbReference type="Gene3D" id="3.40.50.150">
    <property type="entry name" value="Vaccinia Virus protein VP39"/>
    <property type="match status" value="1"/>
</dbReference>
<gene>
    <name evidence="5" type="ORF">V5799_019561</name>
</gene>
<dbReference type="GO" id="GO:0032259">
    <property type="term" value="P:methylation"/>
    <property type="evidence" value="ECO:0007669"/>
    <property type="project" value="UniProtKB-KW"/>
</dbReference>
<evidence type="ECO:0000313" key="6">
    <source>
        <dbReference type="Proteomes" id="UP001321473"/>
    </source>
</evidence>
<dbReference type="PANTHER" id="PTHR10867">
    <property type="entry name" value="NNMT/PNMT/TEMT FAMILY MEMBER"/>
    <property type="match status" value="1"/>
</dbReference>
<dbReference type="PANTHER" id="PTHR10867:SF17">
    <property type="entry name" value="NICOTINAMIDE N-METHYLTRANSFERASE"/>
    <property type="match status" value="1"/>
</dbReference>
<comment type="caution">
    <text evidence="5">The sequence shown here is derived from an EMBL/GenBank/DDBJ whole genome shotgun (WGS) entry which is preliminary data.</text>
</comment>